<dbReference type="KEGG" id="vsy:K08M4_40660"/>
<organism evidence="1 2">
    <name type="scientific">Vibrio syngnathi</name>
    <dbReference type="NCBI Taxonomy" id="3034029"/>
    <lineage>
        <taxon>Bacteria</taxon>
        <taxon>Pseudomonadati</taxon>
        <taxon>Pseudomonadota</taxon>
        <taxon>Gammaproteobacteria</taxon>
        <taxon>Vibrionales</taxon>
        <taxon>Vibrionaceae</taxon>
        <taxon>Vibrio</taxon>
    </lineage>
</organism>
<proteinExistence type="predicted"/>
<sequence>MTQLHLLAQYYFLETSFITLPSVKFLYKGEWLYRGPTSTRIISAELEKEFDDGKWKADVFLDTDIGRLVVEIMVTHATEPEKVEFYRERQLPSIEFDLSKLRSIELQDALFLLGSNKAPSKWLYSWCEEELIVEYERLTDQRRLKLQEAAKQDRNRILTKRCSNARTHAKKLLNKKKFTLPSITKTFRADYRGKHYEKIITLKPKSECLFHEVREVYACQDYLLFKGTIRERHLWIAYLLTDKPHPDVSSLDGSIVIRYPASNSRKQSEWEWLHHPSVDKAIKRGEEQFKTHCYFEYQRQTKTEYLLKELGDLLSEYIFSEEQYFRKHYHVWKVWLTKRGLFSSTVWKENPSIPALFKQDYFDSLPYWAFGGWHVYVCCLFAELVDGYKEGEYNSITALGRAFIKEVGVHQRYFPILN</sequence>
<accession>A0AA34TTT0</accession>
<protein>
    <submittedName>
        <fullName evidence="1">Uncharacterized protein</fullName>
    </submittedName>
</protein>
<dbReference type="AlphaFoldDB" id="A0AA34TTT0"/>
<dbReference type="EMBL" id="CP017917">
    <property type="protein sequence ID" value="ARP40727.1"/>
    <property type="molecule type" value="Genomic_DNA"/>
</dbReference>
<evidence type="ECO:0000313" key="1">
    <source>
        <dbReference type="EMBL" id="ARP40727.1"/>
    </source>
</evidence>
<evidence type="ECO:0000313" key="2">
    <source>
        <dbReference type="Proteomes" id="UP000194136"/>
    </source>
</evidence>
<dbReference type="Proteomes" id="UP000194136">
    <property type="component" value="Chromosome 2"/>
</dbReference>
<dbReference type="RefSeq" id="WP_157665765.1">
    <property type="nucleotide sequence ID" value="NZ_CP017917.1"/>
</dbReference>
<reference evidence="1 2" key="1">
    <citation type="submission" date="2016-10" db="EMBL/GenBank/DDBJ databases">
        <title>The High Quality Genome of Vibrio splendidus K08M4.</title>
        <authorList>
            <person name="Wendling C."/>
            <person name="Chibani C.M."/>
            <person name="Hertel R."/>
            <person name="Sproer C."/>
            <person name="Bunk B."/>
            <person name="Overmann J."/>
            <person name="Roth O."/>
            <person name="Liesegang H."/>
        </authorList>
    </citation>
    <scope>NUCLEOTIDE SEQUENCE [LARGE SCALE GENOMIC DNA]</scope>
    <source>
        <strain evidence="1 2">K08M4</strain>
    </source>
</reference>
<gene>
    <name evidence="1" type="ORF">K08M4_40660</name>
</gene>
<name>A0AA34TTT0_9VIBR</name>
<keyword evidence="2" id="KW-1185">Reference proteome</keyword>